<dbReference type="EMBL" id="FOCL01000003">
    <property type="protein sequence ID" value="SEN49698.1"/>
    <property type="molecule type" value="Genomic_DNA"/>
</dbReference>
<accession>A0A1H8H2J5</accession>
<sequence length="38" mass="4378">MPSYNDILYAAETHAVEGWNNVVRYKILLSNVNQQIVN</sequence>
<keyword evidence="2" id="KW-1185">Reference proteome</keyword>
<reference evidence="2" key="1">
    <citation type="submission" date="2016-10" db="EMBL/GenBank/DDBJ databases">
        <authorList>
            <person name="Varghese N."/>
            <person name="Submissions S."/>
        </authorList>
    </citation>
    <scope>NUCLEOTIDE SEQUENCE [LARGE SCALE GENOMIC DNA]</scope>
    <source>
        <strain evidence="2">Gh-48</strain>
    </source>
</reference>
<gene>
    <name evidence="1" type="ORF">SAMN05192574_103343</name>
</gene>
<organism evidence="1 2">
    <name type="scientific">Mucilaginibacter gossypiicola</name>
    <dbReference type="NCBI Taxonomy" id="551995"/>
    <lineage>
        <taxon>Bacteria</taxon>
        <taxon>Pseudomonadati</taxon>
        <taxon>Bacteroidota</taxon>
        <taxon>Sphingobacteriia</taxon>
        <taxon>Sphingobacteriales</taxon>
        <taxon>Sphingobacteriaceae</taxon>
        <taxon>Mucilaginibacter</taxon>
    </lineage>
</organism>
<proteinExistence type="predicted"/>
<evidence type="ECO:0000313" key="2">
    <source>
        <dbReference type="Proteomes" id="UP000198942"/>
    </source>
</evidence>
<evidence type="ECO:0000313" key="1">
    <source>
        <dbReference type="EMBL" id="SEN49698.1"/>
    </source>
</evidence>
<dbReference type="AlphaFoldDB" id="A0A1H8H2J5"/>
<dbReference type="Proteomes" id="UP000198942">
    <property type="component" value="Unassembled WGS sequence"/>
</dbReference>
<name>A0A1H8H2J5_9SPHI</name>
<protein>
    <submittedName>
        <fullName evidence="1">Uncharacterized protein</fullName>
    </submittedName>
</protein>